<dbReference type="InterPro" id="IPR050180">
    <property type="entry name" value="RNR_Ribonuclease"/>
</dbReference>
<dbReference type="GO" id="GO:0008859">
    <property type="term" value="F:exoribonuclease II activity"/>
    <property type="evidence" value="ECO:0007669"/>
    <property type="project" value="UniProtKB-UniRule"/>
</dbReference>
<proteinExistence type="inferred from homology"/>
<comment type="similarity">
    <text evidence="8">Belongs to the RNR ribonuclease family. RNase R subfamily.</text>
</comment>
<comment type="subcellular location">
    <subcellularLocation>
        <location evidence="2 8">Cytoplasm</location>
    </subcellularLocation>
</comment>
<dbReference type="GO" id="GO:0005829">
    <property type="term" value="C:cytosol"/>
    <property type="evidence" value="ECO:0007669"/>
    <property type="project" value="TreeGrafter"/>
</dbReference>
<keyword evidence="4 8" id="KW-0540">Nuclease</keyword>
<keyword evidence="12" id="KW-1185">Reference proteome</keyword>
<dbReference type="Pfam" id="PF17876">
    <property type="entry name" value="CSD2"/>
    <property type="match status" value="1"/>
</dbReference>
<dbReference type="InterPro" id="IPR001900">
    <property type="entry name" value="RNase_II/R"/>
</dbReference>
<dbReference type="NCBIfam" id="TIGR02063">
    <property type="entry name" value="RNase_R"/>
    <property type="match status" value="1"/>
</dbReference>
<evidence type="ECO:0000259" key="10">
    <source>
        <dbReference type="PROSITE" id="PS50126"/>
    </source>
</evidence>
<dbReference type="Proteomes" id="UP000279284">
    <property type="component" value="Chromosome"/>
</dbReference>
<dbReference type="KEGG" id="nci:NCTC10296_01949"/>
<evidence type="ECO:0000256" key="2">
    <source>
        <dbReference type="ARBA" id="ARBA00004496"/>
    </source>
</evidence>
<dbReference type="STRING" id="493.BWD07_04150"/>
<evidence type="ECO:0000256" key="6">
    <source>
        <dbReference type="ARBA" id="ARBA00022839"/>
    </source>
</evidence>
<dbReference type="SUPFAM" id="SSF50249">
    <property type="entry name" value="Nucleic acid-binding proteins"/>
    <property type="match status" value="4"/>
</dbReference>
<sequence>MKKNIKPLNLREKDPYLEREKQRYEHPLPSREWVIDLLEQEGVPLKIATLAEKLSISADEYEFFERRIKAMARDGQVLINRRGAVCVADKLALVKCRIDAHKDGFGFAVPLVNNKQGDFVLYEKQMRGLMHGDIVMVRPGGVDRRGRREGQVLEILERANKDVVGRFYLERGVGVLVPEDKRLNQTILLEPESVASFKPESGQVVMAAIESYPEGLHPAVGRLTEILGDYADSGMEIEIAVRKHHLPHQFSDACLKAAEKIPSNVSQKDIEGRVDLRDLPLVTIDGETARDFDDAVYAEKQGRNYRLVVAIADVSHYVTPGDDLDKDAYERGTSVYFPRRVIPMLPEKLSNGICSLNPDVDRLCMVCDMQISYLGNVKEYKFYPAVMRSHARLTYTQVWQWLESGENNPHKKELDTLYKLFGILQKKRHQRGAMEFESIETQMLFDDNGKIERIVPVVRNDAHKLIEECMLAANVCAADFLLKNQHGALFRNHLGPTPEKLAALREQLALLGLSLGGGDKPAPKDYAKLAEQFSDRPDQELLQVMLLRSMQQAVYEHNNEGHFGLAYEHYAHFTSPIRRYPDLTVHRAIKAVLQGESYKPKQPWQAMGVHTSFTERRADDASRDVENWLKTYYMRDKVGEVFKGKVSGMANFGVFVTLDDIHIEGLIHISDLGEDYFNYRPEIMAIEGERSGVRFSMGDRVTVKVARADLDTSRIDLTLIRGGEKSKKRSRKTAAKNTEKPAAKTVKSRRADKTAKEKTGSRASGKSGKSGKTLKLVDGKITLVAQQPAKAKTKAAKAESGSKHKKSRSRK</sequence>
<accession>A0A1X3CYM2</accession>
<feature type="compositionally biased region" description="Low complexity" evidence="9">
    <location>
        <begin position="761"/>
        <end position="771"/>
    </location>
</feature>
<keyword evidence="6 8" id="KW-0269">Exonuclease</keyword>
<dbReference type="NCBIfam" id="TIGR00358">
    <property type="entry name" value="3_prime_RNase"/>
    <property type="match status" value="1"/>
</dbReference>
<dbReference type="Pfam" id="PF00575">
    <property type="entry name" value="S1"/>
    <property type="match status" value="1"/>
</dbReference>
<dbReference type="Pfam" id="PF00773">
    <property type="entry name" value="RNB"/>
    <property type="match status" value="1"/>
</dbReference>
<dbReference type="AlphaFoldDB" id="A0A1X3CYM2"/>
<organism evidence="11 12">
    <name type="scientific">Neisseria canis</name>
    <dbReference type="NCBI Taxonomy" id="493"/>
    <lineage>
        <taxon>Bacteria</taxon>
        <taxon>Pseudomonadati</taxon>
        <taxon>Pseudomonadota</taxon>
        <taxon>Betaproteobacteria</taxon>
        <taxon>Neisseriales</taxon>
        <taxon>Neisseriaceae</taxon>
        <taxon>Neisseria</taxon>
    </lineage>
</organism>
<name>A0A1X3CYM2_9NEIS</name>
<evidence type="ECO:0000313" key="11">
    <source>
        <dbReference type="EMBL" id="VEF02733.1"/>
    </source>
</evidence>
<dbReference type="SMART" id="SM00316">
    <property type="entry name" value="S1"/>
    <property type="match status" value="1"/>
</dbReference>
<evidence type="ECO:0000256" key="7">
    <source>
        <dbReference type="ARBA" id="ARBA00022884"/>
    </source>
</evidence>
<feature type="compositionally biased region" description="Basic and acidic residues" evidence="9">
    <location>
        <begin position="749"/>
        <end position="760"/>
    </location>
</feature>
<evidence type="ECO:0000256" key="4">
    <source>
        <dbReference type="ARBA" id="ARBA00022722"/>
    </source>
</evidence>
<dbReference type="InterPro" id="IPR004476">
    <property type="entry name" value="RNase_II/RNase_R"/>
</dbReference>
<dbReference type="SMART" id="SM00955">
    <property type="entry name" value="RNB"/>
    <property type="match status" value="1"/>
</dbReference>
<dbReference type="PANTHER" id="PTHR23355:SF9">
    <property type="entry name" value="DIS3-LIKE EXONUCLEASE 2"/>
    <property type="match status" value="1"/>
</dbReference>
<keyword evidence="7 8" id="KW-0694">RNA-binding</keyword>
<keyword evidence="3 8" id="KW-0963">Cytoplasm</keyword>
<comment type="catalytic activity">
    <reaction evidence="1 8">
        <text>Exonucleolytic cleavage in the 3'- to 5'-direction to yield nucleoside 5'-phosphates.</text>
        <dbReference type="EC" id="3.1.13.1"/>
    </reaction>
</comment>
<evidence type="ECO:0000256" key="1">
    <source>
        <dbReference type="ARBA" id="ARBA00001849"/>
    </source>
</evidence>
<keyword evidence="5 8" id="KW-0378">Hydrolase</keyword>
<dbReference type="GO" id="GO:0003723">
    <property type="term" value="F:RNA binding"/>
    <property type="evidence" value="ECO:0007669"/>
    <property type="project" value="UniProtKB-UniRule"/>
</dbReference>
<dbReference type="FunFam" id="2.40.50.140:FF:000408">
    <property type="entry name" value="Ribonuclease R"/>
    <property type="match status" value="1"/>
</dbReference>
<feature type="domain" description="S1 motif" evidence="10">
    <location>
        <begin position="639"/>
        <end position="720"/>
    </location>
</feature>
<gene>
    <name evidence="11" type="primary">vacB</name>
    <name evidence="8" type="synonym">rnr</name>
    <name evidence="11" type="ORF">NCTC10296_01949</name>
</gene>
<dbReference type="OrthoDB" id="9764149at2"/>
<dbReference type="InterPro" id="IPR040476">
    <property type="entry name" value="CSD2"/>
</dbReference>
<evidence type="ECO:0000256" key="5">
    <source>
        <dbReference type="ARBA" id="ARBA00022801"/>
    </source>
</evidence>
<evidence type="ECO:0000313" key="12">
    <source>
        <dbReference type="Proteomes" id="UP000279284"/>
    </source>
</evidence>
<dbReference type="InterPro" id="IPR011805">
    <property type="entry name" value="RNase_R"/>
</dbReference>
<dbReference type="PANTHER" id="PTHR23355">
    <property type="entry name" value="RIBONUCLEASE"/>
    <property type="match status" value="1"/>
</dbReference>
<dbReference type="HAMAP" id="MF_01895">
    <property type="entry name" value="RNase_R"/>
    <property type="match status" value="1"/>
</dbReference>
<dbReference type="GO" id="GO:0006402">
    <property type="term" value="P:mRNA catabolic process"/>
    <property type="evidence" value="ECO:0007669"/>
    <property type="project" value="TreeGrafter"/>
</dbReference>
<evidence type="ECO:0000256" key="8">
    <source>
        <dbReference type="HAMAP-Rule" id="MF_01895"/>
    </source>
</evidence>
<dbReference type="EC" id="3.1.13.1" evidence="8"/>
<dbReference type="PROSITE" id="PS01175">
    <property type="entry name" value="RIBONUCLEASE_II"/>
    <property type="match status" value="1"/>
</dbReference>
<dbReference type="InterPro" id="IPR013223">
    <property type="entry name" value="RNase_B_OB_dom"/>
</dbReference>
<comment type="function">
    <text evidence="8">3'-5' exoribonuclease that releases 5'-nucleoside monophosphates and is involved in maturation of structured RNAs.</text>
</comment>
<dbReference type="Gene3D" id="2.40.50.140">
    <property type="entry name" value="Nucleic acid-binding proteins"/>
    <property type="match status" value="2"/>
</dbReference>
<dbReference type="InterPro" id="IPR022966">
    <property type="entry name" value="RNase_II/R_CS"/>
</dbReference>
<evidence type="ECO:0000256" key="9">
    <source>
        <dbReference type="SAM" id="MobiDB-lite"/>
    </source>
</evidence>
<dbReference type="InterPro" id="IPR003029">
    <property type="entry name" value="S1_domain"/>
</dbReference>
<dbReference type="RefSeq" id="WP_085416136.1">
    <property type="nucleotide sequence ID" value="NZ_CAUJPY010000028.1"/>
</dbReference>
<dbReference type="InterPro" id="IPR012340">
    <property type="entry name" value="NA-bd_OB-fold"/>
</dbReference>
<protein>
    <recommendedName>
        <fullName evidence="8">Ribonuclease R</fullName>
        <shortName evidence="8">RNase R</shortName>
        <ecNumber evidence="8">3.1.13.1</ecNumber>
    </recommendedName>
</protein>
<dbReference type="EMBL" id="LR134313">
    <property type="protein sequence ID" value="VEF02733.1"/>
    <property type="molecule type" value="Genomic_DNA"/>
</dbReference>
<dbReference type="Pfam" id="PF08206">
    <property type="entry name" value="OB_RNB"/>
    <property type="match status" value="1"/>
</dbReference>
<dbReference type="CDD" id="cd04471">
    <property type="entry name" value="S1_RNase_R"/>
    <property type="match status" value="1"/>
</dbReference>
<reference evidence="11 12" key="1">
    <citation type="submission" date="2018-12" db="EMBL/GenBank/DDBJ databases">
        <authorList>
            <consortium name="Pathogen Informatics"/>
        </authorList>
    </citation>
    <scope>NUCLEOTIDE SEQUENCE [LARGE SCALE GENOMIC DNA]</scope>
    <source>
        <strain evidence="11 12">NCTC10296</strain>
    </source>
</reference>
<evidence type="ECO:0000256" key="3">
    <source>
        <dbReference type="ARBA" id="ARBA00022490"/>
    </source>
</evidence>
<feature type="region of interest" description="Disordered" evidence="9">
    <location>
        <begin position="721"/>
        <end position="811"/>
    </location>
</feature>
<dbReference type="PROSITE" id="PS50126">
    <property type="entry name" value="S1"/>
    <property type="match status" value="1"/>
</dbReference>